<feature type="domain" description="PAC" evidence="6">
    <location>
        <begin position="210"/>
        <end position="265"/>
    </location>
</feature>
<dbReference type="InterPro" id="IPR013655">
    <property type="entry name" value="PAS_fold_3"/>
</dbReference>
<feature type="domain" description="PAS" evidence="5">
    <location>
        <begin position="42"/>
        <end position="91"/>
    </location>
</feature>
<dbReference type="InterPro" id="IPR001610">
    <property type="entry name" value="PAC"/>
</dbReference>
<evidence type="ECO:0000313" key="7">
    <source>
        <dbReference type="EMBL" id="QIH44243.1"/>
    </source>
</evidence>
<dbReference type="SMART" id="SM00283">
    <property type="entry name" value="MA"/>
    <property type="match status" value="1"/>
</dbReference>
<feature type="domain" description="Methyl-accepting transducer" evidence="4">
    <location>
        <begin position="241"/>
        <end position="433"/>
    </location>
</feature>
<evidence type="ECO:0000259" key="6">
    <source>
        <dbReference type="PROSITE" id="PS50113"/>
    </source>
</evidence>
<evidence type="ECO:0000256" key="2">
    <source>
        <dbReference type="ARBA" id="ARBA00023224"/>
    </source>
</evidence>
<dbReference type="EMBL" id="CP049332">
    <property type="protein sequence ID" value="QIH44243.1"/>
    <property type="molecule type" value="Genomic_DNA"/>
</dbReference>
<name>A0A6G7CQB0_9VIBR</name>
<dbReference type="InterPro" id="IPR004089">
    <property type="entry name" value="MCPsignal_dom"/>
</dbReference>
<dbReference type="PROSITE" id="PS50112">
    <property type="entry name" value="PAS"/>
    <property type="match status" value="1"/>
</dbReference>
<sequence>MFVSKSFHNKTVSDLKEQAASVSAFRDSLKRTVPYIEFTPTGSVLYANDLLLNTFGYQLDEVIDKHHSELCFPEDVEKREYKDLWQSLAKGAPTNGTFIRKDKAGNAVWLEATYFPIVKNGKVESVAKVASDVTAEQTELERNQALLKALDKSLAVIDFSPDGTVLRANKNFLSCFGYTLNEVVGQHHRQFCDEEFYRDNPNFWKDLTTGKIQSGLFKRKDKHGRTIWLEATYNPIYNHANQVVKIIKLASNITERVEKAMKVQEAALIACNTAQETVNISQKGKERVEILLSNSEDINGSVQGVGSLIAQLNEQAKNVNAIVSTITAIAEQTNLLALNAAIEAARAGDQGRGFAVVADEVRQLAARTSQSTAEIAEVIAKNSTITQSIDTHIQAALEKTNYGETQAIEIKAVIDEIVLEANLVSESVRGLSL</sequence>
<protein>
    <submittedName>
        <fullName evidence="7">PAS domain S-box protein</fullName>
    </submittedName>
</protein>
<dbReference type="SMART" id="SM00091">
    <property type="entry name" value="PAS"/>
    <property type="match status" value="2"/>
</dbReference>
<dbReference type="SUPFAM" id="SSF58104">
    <property type="entry name" value="Methyl-accepting chemotaxis protein (MCP) signaling domain"/>
    <property type="match status" value="1"/>
</dbReference>
<dbReference type="PROSITE" id="PS50111">
    <property type="entry name" value="CHEMOTAXIS_TRANSDUC_2"/>
    <property type="match status" value="1"/>
</dbReference>
<comment type="subcellular location">
    <subcellularLocation>
        <location evidence="1">Membrane</location>
    </subcellularLocation>
</comment>
<evidence type="ECO:0000256" key="1">
    <source>
        <dbReference type="ARBA" id="ARBA00004370"/>
    </source>
</evidence>
<dbReference type="CDD" id="cd00130">
    <property type="entry name" value="PAS"/>
    <property type="match status" value="2"/>
</dbReference>
<dbReference type="InterPro" id="IPR000700">
    <property type="entry name" value="PAS-assoc_C"/>
</dbReference>
<evidence type="ECO:0000259" key="5">
    <source>
        <dbReference type="PROSITE" id="PS50112"/>
    </source>
</evidence>
<evidence type="ECO:0000256" key="3">
    <source>
        <dbReference type="PROSITE-ProRule" id="PRU00284"/>
    </source>
</evidence>
<organism evidence="7 8">
    <name type="scientific">Vibrio ziniensis</name>
    <dbReference type="NCBI Taxonomy" id="2711221"/>
    <lineage>
        <taxon>Bacteria</taxon>
        <taxon>Pseudomonadati</taxon>
        <taxon>Pseudomonadota</taxon>
        <taxon>Gammaproteobacteria</taxon>
        <taxon>Vibrionales</taxon>
        <taxon>Vibrionaceae</taxon>
        <taxon>Vibrio</taxon>
    </lineage>
</organism>
<dbReference type="Pfam" id="PF00015">
    <property type="entry name" value="MCPsignal"/>
    <property type="match status" value="1"/>
</dbReference>
<gene>
    <name evidence="7" type="ORF">G5S32_20035</name>
</gene>
<dbReference type="GO" id="GO:0006935">
    <property type="term" value="P:chemotaxis"/>
    <property type="evidence" value="ECO:0007669"/>
    <property type="project" value="UniProtKB-ARBA"/>
</dbReference>
<dbReference type="RefSeq" id="WP_165313903.1">
    <property type="nucleotide sequence ID" value="NZ_CP049332.1"/>
</dbReference>
<dbReference type="Gene3D" id="3.30.450.20">
    <property type="entry name" value="PAS domain"/>
    <property type="match status" value="2"/>
</dbReference>
<dbReference type="NCBIfam" id="TIGR00229">
    <property type="entry name" value="sensory_box"/>
    <property type="match status" value="2"/>
</dbReference>
<dbReference type="Proteomes" id="UP000503003">
    <property type="component" value="Chromosome 2"/>
</dbReference>
<evidence type="ECO:0000313" key="8">
    <source>
        <dbReference type="Proteomes" id="UP000503003"/>
    </source>
</evidence>
<dbReference type="PROSITE" id="PS50113">
    <property type="entry name" value="PAC"/>
    <property type="match status" value="1"/>
</dbReference>
<dbReference type="SUPFAM" id="SSF55785">
    <property type="entry name" value="PYP-like sensor domain (PAS domain)"/>
    <property type="match status" value="2"/>
</dbReference>
<proteinExistence type="predicted"/>
<keyword evidence="2 3" id="KW-0807">Transducer</keyword>
<dbReference type="SMART" id="SM00086">
    <property type="entry name" value="PAC"/>
    <property type="match status" value="2"/>
</dbReference>
<dbReference type="GO" id="GO:0016020">
    <property type="term" value="C:membrane"/>
    <property type="evidence" value="ECO:0007669"/>
    <property type="project" value="UniProtKB-SubCell"/>
</dbReference>
<dbReference type="Gene3D" id="1.10.287.950">
    <property type="entry name" value="Methyl-accepting chemotaxis protein"/>
    <property type="match status" value="1"/>
</dbReference>
<dbReference type="KEGG" id="vzi:G5S32_20035"/>
<dbReference type="Pfam" id="PF08447">
    <property type="entry name" value="PAS_3"/>
    <property type="match status" value="2"/>
</dbReference>
<dbReference type="PANTHER" id="PTHR32089:SF112">
    <property type="entry name" value="LYSOZYME-LIKE PROTEIN-RELATED"/>
    <property type="match status" value="1"/>
</dbReference>
<dbReference type="AlphaFoldDB" id="A0A6G7CQB0"/>
<dbReference type="PANTHER" id="PTHR32089">
    <property type="entry name" value="METHYL-ACCEPTING CHEMOTAXIS PROTEIN MCPB"/>
    <property type="match status" value="1"/>
</dbReference>
<accession>A0A6G7CQB0</accession>
<dbReference type="GO" id="GO:0007165">
    <property type="term" value="P:signal transduction"/>
    <property type="evidence" value="ECO:0007669"/>
    <property type="project" value="UniProtKB-KW"/>
</dbReference>
<keyword evidence="8" id="KW-1185">Reference proteome</keyword>
<reference evidence="7 8" key="1">
    <citation type="submission" date="2020-02" db="EMBL/GenBank/DDBJ databases">
        <title>A complete genome of a marine bacterium Vibrio sp. ZWAL4003 isolated from the mangrove sediment with the ability to degrade polysaccharides.</title>
        <authorList>
            <person name="Wu J."/>
            <person name="Qu W."/>
            <person name="Zeng R."/>
        </authorList>
    </citation>
    <scope>NUCLEOTIDE SEQUENCE [LARGE SCALE GENOMIC DNA]</scope>
    <source>
        <strain evidence="7 8">ZWAL4003</strain>
    </source>
</reference>
<dbReference type="InterPro" id="IPR000014">
    <property type="entry name" value="PAS"/>
</dbReference>
<evidence type="ECO:0000259" key="4">
    <source>
        <dbReference type="PROSITE" id="PS50111"/>
    </source>
</evidence>
<dbReference type="InterPro" id="IPR035965">
    <property type="entry name" value="PAS-like_dom_sf"/>
</dbReference>